<organism evidence="1 2">
    <name type="scientific">Desulfofustis limnaeus</name>
    <dbReference type="NCBI Taxonomy" id="2740163"/>
    <lineage>
        <taxon>Bacteria</taxon>
        <taxon>Pseudomonadati</taxon>
        <taxon>Thermodesulfobacteriota</taxon>
        <taxon>Desulfobulbia</taxon>
        <taxon>Desulfobulbales</taxon>
        <taxon>Desulfocapsaceae</taxon>
        <taxon>Desulfofustis</taxon>
    </lineage>
</organism>
<keyword evidence="2" id="KW-1185">Reference proteome</keyword>
<evidence type="ECO:0008006" key="3">
    <source>
        <dbReference type="Google" id="ProtNLM"/>
    </source>
</evidence>
<dbReference type="Proteomes" id="UP000830055">
    <property type="component" value="Chromosome"/>
</dbReference>
<accession>A0ABN6M726</accession>
<dbReference type="Gene3D" id="3.40.50.150">
    <property type="entry name" value="Vaccinia Virus protein VP39"/>
    <property type="match status" value="1"/>
</dbReference>
<evidence type="ECO:0000313" key="1">
    <source>
        <dbReference type="EMBL" id="BDD88673.1"/>
    </source>
</evidence>
<evidence type="ECO:0000313" key="2">
    <source>
        <dbReference type="Proteomes" id="UP000830055"/>
    </source>
</evidence>
<dbReference type="SUPFAM" id="SSF53335">
    <property type="entry name" value="S-adenosyl-L-methionine-dependent methyltransferases"/>
    <property type="match status" value="1"/>
</dbReference>
<sequence>MKLDDELLAYLRGERYANTVKIDYRFEPEDWRYRTQIDWLCDLVRGKRVVHVGCVDHTIDTIRHKLQRRKWLHARLCESAARCHGVDIQGDGITFIKEELGLTDVSCADILGDAFAETISGEQWDFMLIPEVLEHLQDPTGFLRQVAAHHGKTFPAVIITVPNALARDNCRLARRGIEAINSDHCHWFTPYTAAKMMVNAGLELEKVLLCRHGTINRQSVLKTWYLRRHPLLRNDILCIARFAGRR</sequence>
<name>A0ABN6M726_9BACT</name>
<protein>
    <recommendedName>
        <fullName evidence="3">Methyltransferase domain-containing protein</fullName>
    </recommendedName>
</protein>
<gene>
    <name evidence="1" type="ORF">DPPLL_30380</name>
</gene>
<dbReference type="EMBL" id="AP025516">
    <property type="protein sequence ID" value="BDD88673.1"/>
    <property type="molecule type" value="Genomic_DNA"/>
</dbReference>
<reference evidence="1 2" key="1">
    <citation type="submission" date="2022-01" db="EMBL/GenBank/DDBJ databases">
        <title>Desulfofustis limnae sp. nov., a novel mesophilic sulfate-reducing bacterium isolated from marsh soil.</title>
        <authorList>
            <person name="Watanabe M."/>
            <person name="Takahashi A."/>
            <person name="Kojima H."/>
            <person name="Fukui M."/>
        </authorList>
    </citation>
    <scope>NUCLEOTIDE SEQUENCE [LARGE SCALE GENOMIC DNA]</scope>
    <source>
        <strain evidence="1 2">PPLL</strain>
    </source>
</reference>
<proteinExistence type="predicted"/>
<dbReference type="RefSeq" id="WP_284152010.1">
    <property type="nucleotide sequence ID" value="NZ_AP025516.1"/>
</dbReference>
<dbReference type="InterPro" id="IPR029063">
    <property type="entry name" value="SAM-dependent_MTases_sf"/>
</dbReference>
<dbReference type="Pfam" id="PF13489">
    <property type="entry name" value="Methyltransf_23"/>
    <property type="match status" value="1"/>
</dbReference>